<evidence type="ECO:0000313" key="3">
    <source>
        <dbReference type="Proteomes" id="UP000056925"/>
    </source>
</evidence>
<evidence type="ECO:0000259" key="1">
    <source>
        <dbReference type="Pfam" id="PF02441"/>
    </source>
</evidence>
<dbReference type="HOGENOM" id="CLU_098523_0_0_2"/>
<dbReference type="SUPFAM" id="SSF52507">
    <property type="entry name" value="Homo-oligomeric flavin-containing Cys decarboxylases, HFCD"/>
    <property type="match status" value="1"/>
</dbReference>
<dbReference type="GeneID" id="41602205"/>
<dbReference type="EMBL" id="CP009502">
    <property type="protein sequence ID" value="AKB15216.1"/>
    <property type="molecule type" value="Genomic_DNA"/>
</dbReference>
<dbReference type="PANTHER" id="PTHR14359:SF19">
    <property type="entry name" value="FLAVOPROTEIN"/>
    <property type="match status" value="1"/>
</dbReference>
<reference evidence="2 3" key="1">
    <citation type="submission" date="2014-07" db="EMBL/GenBank/DDBJ databases">
        <title>Methanogenic archaea and the global carbon cycle.</title>
        <authorList>
            <person name="Henriksen J.R."/>
            <person name="Luke J."/>
            <person name="Reinhart S."/>
            <person name="Benedict M.N."/>
            <person name="Youngblut N.D."/>
            <person name="Metcalf M.E."/>
            <person name="Whitaker R.J."/>
            <person name="Metcalf W.W."/>
        </authorList>
    </citation>
    <scope>NUCLEOTIDE SEQUENCE [LARGE SCALE GENOMIC DNA]</scope>
    <source>
        <strain evidence="2 3">CHTI-55</strain>
    </source>
</reference>
<gene>
    <name evidence="2" type="ORF">MSTHC_0898</name>
</gene>
<dbReference type="InterPro" id="IPR014072">
    <property type="entry name" value="Archaeoflavo_AfpA"/>
</dbReference>
<dbReference type="InterPro" id="IPR003382">
    <property type="entry name" value="Flavoprotein"/>
</dbReference>
<evidence type="ECO:0000313" key="2">
    <source>
        <dbReference type="EMBL" id="AKB15216.1"/>
    </source>
</evidence>
<name>A0A0E3L0D6_METTE</name>
<dbReference type="GO" id="GO:0010181">
    <property type="term" value="F:FMN binding"/>
    <property type="evidence" value="ECO:0007669"/>
    <property type="project" value="TreeGrafter"/>
</dbReference>
<sequence length="215" mass="23987">MVEPLNKEIKRIAWGITGSGDQMIETYSILVDIKNRTGVETMVFLSKEGETVMKWYHLWDKIQTDFPNFKVDAGPNSPFIAGPLQMGYYDFLLVAPATANTVAKIVHGIADTLVTNAVSQTAKGETPIFILPVDQKRGSVKTAAPSGKAFELRMREVDVTNSEKLAQMENITVLSSPFEIYDIFGLERPTEDITVKVRERKKTKAKKETKKETGT</sequence>
<dbReference type="Proteomes" id="UP000056925">
    <property type="component" value="Chromosome"/>
</dbReference>
<dbReference type="KEGG" id="mthe:MSTHC_0898"/>
<dbReference type="InterPro" id="IPR036551">
    <property type="entry name" value="Flavin_trans-like"/>
</dbReference>
<protein>
    <submittedName>
        <fullName evidence="2">Bifunctional phosphopantothenoylcysteine decarboxylase/phosphopantothenate synthase</fullName>
    </submittedName>
</protein>
<feature type="domain" description="Flavoprotein" evidence="1">
    <location>
        <begin position="10"/>
        <end position="171"/>
    </location>
</feature>
<dbReference type="NCBIfam" id="TIGR02699">
    <property type="entry name" value="archaeo_AfpA"/>
    <property type="match status" value="1"/>
</dbReference>
<accession>A0A0E3L0D6</accession>
<dbReference type="GO" id="GO:0015937">
    <property type="term" value="P:coenzyme A biosynthetic process"/>
    <property type="evidence" value="ECO:0007669"/>
    <property type="project" value="TreeGrafter"/>
</dbReference>
<dbReference type="PANTHER" id="PTHR14359">
    <property type="entry name" value="HOMO-OLIGOMERIC FLAVIN CONTAINING CYS DECARBOXYLASE FAMILY"/>
    <property type="match status" value="1"/>
</dbReference>
<organism evidence="2 3">
    <name type="scientific">Methanosarcina thermophila CHTI-55</name>
    <dbReference type="NCBI Taxonomy" id="1434121"/>
    <lineage>
        <taxon>Archaea</taxon>
        <taxon>Methanobacteriati</taxon>
        <taxon>Methanobacteriota</taxon>
        <taxon>Stenosarchaea group</taxon>
        <taxon>Methanomicrobia</taxon>
        <taxon>Methanosarcinales</taxon>
        <taxon>Methanosarcinaceae</taxon>
        <taxon>Methanosarcina</taxon>
    </lineage>
</organism>
<dbReference type="GO" id="GO:0071513">
    <property type="term" value="C:phosphopantothenoylcysteine decarboxylase complex"/>
    <property type="evidence" value="ECO:0007669"/>
    <property type="project" value="TreeGrafter"/>
</dbReference>
<proteinExistence type="predicted"/>
<dbReference type="PATRIC" id="fig|1434121.4.peg.1136"/>
<dbReference type="RefSeq" id="WP_048168092.1">
    <property type="nucleotide sequence ID" value="NZ_CP009502.1"/>
</dbReference>
<dbReference type="Pfam" id="PF02441">
    <property type="entry name" value="Flavoprotein"/>
    <property type="match status" value="1"/>
</dbReference>
<dbReference type="AlphaFoldDB" id="A0A0E3L0D6"/>
<dbReference type="Gene3D" id="3.40.50.1950">
    <property type="entry name" value="Flavin prenyltransferase-like"/>
    <property type="match status" value="1"/>
</dbReference>
<dbReference type="GO" id="GO:0004633">
    <property type="term" value="F:phosphopantothenoylcysteine decarboxylase activity"/>
    <property type="evidence" value="ECO:0007669"/>
    <property type="project" value="TreeGrafter"/>
</dbReference>